<dbReference type="PANTHER" id="PTHR45788">
    <property type="entry name" value="SUCCINATE/FUMARATE MITOCHONDRIAL TRANSPORTER-RELATED"/>
    <property type="match status" value="1"/>
</dbReference>
<accession>A0A0W0CME0</accession>
<keyword evidence="4 9" id="KW-0812">Transmembrane</keyword>
<keyword evidence="8 9" id="KW-0472">Membrane</keyword>
<feature type="repeat" description="Solcar" evidence="9">
    <location>
        <begin position="7"/>
        <end position="87"/>
    </location>
</feature>
<dbReference type="VEuPathDB" id="FungiDB:CAGL0C02013g"/>
<evidence type="ECO:0000256" key="7">
    <source>
        <dbReference type="ARBA" id="ARBA00023128"/>
    </source>
</evidence>
<dbReference type="SUPFAM" id="SSF103506">
    <property type="entry name" value="Mitochondrial carrier"/>
    <property type="match status" value="1"/>
</dbReference>
<comment type="subcellular location">
    <subcellularLocation>
        <location evidence="1">Mitochondrion membrane</location>
        <topology evidence="1">Multi-pass membrane protein</topology>
    </subcellularLocation>
</comment>
<name>A0A0W0CME0_CANGB</name>
<dbReference type="GO" id="GO:0071913">
    <property type="term" value="F:citrate secondary active transmembrane transporter activity"/>
    <property type="evidence" value="ECO:0007669"/>
    <property type="project" value="TreeGrafter"/>
</dbReference>
<dbReference type="Proteomes" id="UP000054886">
    <property type="component" value="Unassembled WGS sequence"/>
</dbReference>
<comment type="similarity">
    <text evidence="2 10">Belongs to the mitochondrial carrier (TC 2.A.29) family.</text>
</comment>
<feature type="repeat" description="Solcar" evidence="9">
    <location>
        <begin position="232"/>
        <end position="318"/>
    </location>
</feature>
<gene>
    <name evidence="11" type="ORF">AO440_000477</name>
</gene>
<protein>
    <submittedName>
        <fullName evidence="11">Putative mitochondrial carrier</fullName>
    </submittedName>
</protein>
<organism evidence="11 12">
    <name type="scientific">Candida glabrata</name>
    <name type="common">Yeast</name>
    <name type="synonym">Torulopsis glabrata</name>
    <dbReference type="NCBI Taxonomy" id="5478"/>
    <lineage>
        <taxon>Eukaryota</taxon>
        <taxon>Fungi</taxon>
        <taxon>Dikarya</taxon>
        <taxon>Ascomycota</taxon>
        <taxon>Saccharomycotina</taxon>
        <taxon>Saccharomycetes</taxon>
        <taxon>Saccharomycetales</taxon>
        <taxon>Saccharomycetaceae</taxon>
        <taxon>Nakaseomyces</taxon>
    </lineage>
</organism>
<dbReference type="AlphaFoldDB" id="A0A0W0CME0"/>
<dbReference type="InterPro" id="IPR023395">
    <property type="entry name" value="MCP_dom_sf"/>
</dbReference>
<keyword evidence="3 10" id="KW-0813">Transport</keyword>
<evidence type="ECO:0000256" key="5">
    <source>
        <dbReference type="ARBA" id="ARBA00022737"/>
    </source>
</evidence>
<dbReference type="PANTHER" id="PTHR45788:SF5">
    <property type="entry name" value="AFR253WP"/>
    <property type="match status" value="1"/>
</dbReference>
<evidence type="ECO:0000313" key="12">
    <source>
        <dbReference type="Proteomes" id="UP000054886"/>
    </source>
</evidence>
<feature type="repeat" description="Solcar" evidence="9">
    <location>
        <begin position="99"/>
        <end position="225"/>
    </location>
</feature>
<dbReference type="Pfam" id="PF00153">
    <property type="entry name" value="Mito_carr"/>
    <property type="match status" value="3"/>
</dbReference>
<dbReference type="GO" id="GO:0006843">
    <property type="term" value="P:mitochondrial citrate transmembrane transport"/>
    <property type="evidence" value="ECO:0007669"/>
    <property type="project" value="TreeGrafter"/>
</dbReference>
<keyword evidence="5" id="KW-0677">Repeat</keyword>
<dbReference type="VEuPathDB" id="FungiDB:GVI51_C01793"/>
<keyword evidence="7" id="KW-0496">Mitochondrion</keyword>
<evidence type="ECO:0000256" key="3">
    <source>
        <dbReference type="ARBA" id="ARBA00022448"/>
    </source>
</evidence>
<dbReference type="EMBL" id="LLZZ01000144">
    <property type="protein sequence ID" value="KTA99479.1"/>
    <property type="molecule type" value="Genomic_DNA"/>
</dbReference>
<evidence type="ECO:0000256" key="8">
    <source>
        <dbReference type="ARBA" id="ARBA00023136"/>
    </source>
</evidence>
<dbReference type="InterPro" id="IPR018108">
    <property type="entry name" value="MCP_transmembrane"/>
</dbReference>
<dbReference type="InterPro" id="IPR049563">
    <property type="entry name" value="TXTP-like"/>
</dbReference>
<evidence type="ECO:0000256" key="2">
    <source>
        <dbReference type="ARBA" id="ARBA00006375"/>
    </source>
</evidence>
<evidence type="ECO:0000256" key="10">
    <source>
        <dbReference type="RuleBase" id="RU000488"/>
    </source>
</evidence>
<reference evidence="11 12" key="1">
    <citation type="submission" date="2015-10" db="EMBL/GenBank/DDBJ databases">
        <title>Draft genomes sequences of Candida glabrata isolates 1A, 1B, 2A, 2B, 3A and 3B.</title>
        <authorList>
            <person name="Haavelsrud O.E."/>
            <person name="Gaustad P."/>
        </authorList>
    </citation>
    <scope>NUCLEOTIDE SEQUENCE [LARGE SCALE GENOMIC DNA]</scope>
    <source>
        <strain evidence="11">910700640</strain>
    </source>
</reference>
<sequence length="329" mass="36752">MTQNKVNDNVTLITAGSVSGLFSATITYPFEFLKTGLQLHRNVVGAKPFEVLGYQVRTYFAGCSAVNIGVVMKTSLRFLAFDKASEWLRPPALAKDAPLSGVQLLMAGALTGTMESLCIIPFENVKVAMIQNSLLSHERLNTATSNVQGQVANEVKKTFHKKPTLRSSYEALFPEKLPTNVLTTAAELYRQHGLRAYFKGTMPTLMRQVGNSVVRFTTFTMLKQFAPKEYQNNEYFATLLGLISSCAVVGATQPLDVIKTRMQAKDSVLLYRNSINCAYRIFVEEGFAMLWKGWLPRLMKVGLSGSVSFGIYQYTENMIALMRQERYLE</sequence>
<dbReference type="GO" id="GO:0031966">
    <property type="term" value="C:mitochondrial membrane"/>
    <property type="evidence" value="ECO:0007669"/>
    <property type="project" value="UniProtKB-SubCell"/>
</dbReference>
<evidence type="ECO:0000256" key="6">
    <source>
        <dbReference type="ARBA" id="ARBA00022989"/>
    </source>
</evidence>
<dbReference type="VEuPathDB" id="FungiDB:B1J91_C02013g"/>
<dbReference type="Gene3D" id="1.50.40.10">
    <property type="entry name" value="Mitochondrial carrier domain"/>
    <property type="match status" value="1"/>
</dbReference>
<keyword evidence="6" id="KW-1133">Transmembrane helix</keyword>
<evidence type="ECO:0000256" key="9">
    <source>
        <dbReference type="PROSITE-ProRule" id="PRU00282"/>
    </source>
</evidence>
<dbReference type="VEuPathDB" id="FungiDB:GWK60_C01617"/>
<dbReference type="PROSITE" id="PS50920">
    <property type="entry name" value="SOLCAR"/>
    <property type="match status" value="3"/>
</dbReference>
<evidence type="ECO:0000313" key="11">
    <source>
        <dbReference type="EMBL" id="KTA99479.1"/>
    </source>
</evidence>
<evidence type="ECO:0000256" key="1">
    <source>
        <dbReference type="ARBA" id="ARBA00004225"/>
    </source>
</evidence>
<proteinExistence type="inferred from homology"/>
<evidence type="ECO:0000256" key="4">
    <source>
        <dbReference type="ARBA" id="ARBA00022692"/>
    </source>
</evidence>
<comment type="caution">
    <text evidence="11">The sequence shown here is derived from an EMBL/GenBank/DDBJ whole genome shotgun (WGS) entry which is preliminary data.</text>
</comment>